<dbReference type="PANTHER" id="PTHR12549:SF38">
    <property type="entry name" value="JMJC DOMAIN-CONTAINING HISTONE DEMETHYLASE 2, ISOFORM A"/>
    <property type="match status" value="1"/>
</dbReference>
<reference evidence="11 12" key="1">
    <citation type="journal article" date="2017" name="Curr. Biol.">
        <title>The Evolution of Venom by Co-option of Single-Copy Genes.</title>
        <authorList>
            <person name="Martinson E.O."/>
            <person name="Mrinalini"/>
            <person name="Kelkar Y.D."/>
            <person name="Chang C.H."/>
            <person name="Werren J.H."/>
        </authorList>
    </citation>
    <scope>NUCLEOTIDE SEQUENCE [LARGE SCALE GENOMIC DNA]</scope>
    <source>
        <strain evidence="11 12">Alberta</strain>
        <tissue evidence="11">Whole body</tissue>
    </source>
</reference>
<dbReference type="Proteomes" id="UP000215335">
    <property type="component" value="Unassembled WGS sequence"/>
</dbReference>
<proteinExistence type="predicted"/>
<dbReference type="GO" id="GO:0000785">
    <property type="term" value="C:chromatin"/>
    <property type="evidence" value="ECO:0007669"/>
    <property type="project" value="TreeGrafter"/>
</dbReference>
<dbReference type="EMBL" id="NNAY01002664">
    <property type="protein sequence ID" value="OXU20831.1"/>
    <property type="molecule type" value="Genomic_DNA"/>
</dbReference>
<dbReference type="FunFam" id="2.60.120.650:FF:000004">
    <property type="entry name" value="Putative lysine-specific demethylase 3B"/>
    <property type="match status" value="1"/>
</dbReference>
<comment type="catalytic activity">
    <reaction evidence="8">
        <text>N(6),N(6)-dimethyl-L-lysyl(9)-[histone H3] + 2 2-oxoglutarate + 2 O2 = L-lysyl(9)-[histone H3] + 2 formaldehyde + 2 succinate + 2 CO2</text>
        <dbReference type="Rhea" id="RHEA:60188"/>
        <dbReference type="Rhea" id="RHEA-COMP:15541"/>
        <dbReference type="Rhea" id="RHEA-COMP:15546"/>
        <dbReference type="ChEBI" id="CHEBI:15379"/>
        <dbReference type="ChEBI" id="CHEBI:16526"/>
        <dbReference type="ChEBI" id="CHEBI:16810"/>
        <dbReference type="ChEBI" id="CHEBI:16842"/>
        <dbReference type="ChEBI" id="CHEBI:29969"/>
        <dbReference type="ChEBI" id="CHEBI:30031"/>
        <dbReference type="ChEBI" id="CHEBI:61976"/>
        <dbReference type="EC" id="1.14.11.65"/>
    </reaction>
</comment>
<keyword evidence="3" id="KW-0479">Metal-binding</keyword>
<gene>
    <name evidence="11" type="ORF">TSAR_013383</name>
</gene>
<dbReference type="InterPro" id="IPR003347">
    <property type="entry name" value="JmjC_dom"/>
</dbReference>
<feature type="compositionally biased region" description="Basic residues" evidence="9">
    <location>
        <begin position="1"/>
        <end position="13"/>
    </location>
</feature>
<evidence type="ECO:0000256" key="6">
    <source>
        <dbReference type="ARBA" id="ARBA00023242"/>
    </source>
</evidence>
<evidence type="ECO:0000256" key="2">
    <source>
        <dbReference type="ARBA" id="ARBA00004123"/>
    </source>
</evidence>
<dbReference type="GO" id="GO:0006357">
    <property type="term" value="P:regulation of transcription by RNA polymerase II"/>
    <property type="evidence" value="ECO:0007669"/>
    <property type="project" value="TreeGrafter"/>
</dbReference>
<evidence type="ECO:0000256" key="8">
    <source>
        <dbReference type="ARBA" id="ARBA00047648"/>
    </source>
</evidence>
<feature type="compositionally biased region" description="Basic and acidic residues" evidence="9">
    <location>
        <begin position="374"/>
        <end position="385"/>
    </location>
</feature>
<protein>
    <recommendedName>
        <fullName evidence="7">[histone H3]-dimethyl-L-lysine(9) demethylase</fullName>
        <ecNumber evidence="7">1.14.11.65</ecNumber>
    </recommendedName>
</protein>
<evidence type="ECO:0000313" key="12">
    <source>
        <dbReference type="Proteomes" id="UP000215335"/>
    </source>
</evidence>
<dbReference type="GO" id="GO:0003712">
    <property type="term" value="F:transcription coregulator activity"/>
    <property type="evidence" value="ECO:0007669"/>
    <property type="project" value="TreeGrafter"/>
</dbReference>
<feature type="non-terminal residue" evidence="11">
    <location>
        <position position="1"/>
    </location>
</feature>
<comment type="subcellular location">
    <subcellularLocation>
        <location evidence="2">Nucleus</location>
    </subcellularLocation>
</comment>
<evidence type="ECO:0000256" key="1">
    <source>
        <dbReference type="ARBA" id="ARBA00001954"/>
    </source>
</evidence>
<name>A0A232ER74_9HYME</name>
<evidence type="ECO:0000256" key="5">
    <source>
        <dbReference type="ARBA" id="ARBA00023004"/>
    </source>
</evidence>
<evidence type="ECO:0000313" key="11">
    <source>
        <dbReference type="EMBL" id="OXU20831.1"/>
    </source>
</evidence>
<evidence type="ECO:0000256" key="9">
    <source>
        <dbReference type="SAM" id="MobiDB-lite"/>
    </source>
</evidence>
<feature type="region of interest" description="Disordered" evidence="9">
    <location>
        <begin position="1"/>
        <end position="63"/>
    </location>
</feature>
<feature type="region of interest" description="Disordered" evidence="9">
    <location>
        <begin position="443"/>
        <end position="477"/>
    </location>
</feature>
<dbReference type="OrthoDB" id="1667110at2759"/>
<dbReference type="PROSITE" id="PS51184">
    <property type="entry name" value="JMJC"/>
    <property type="match status" value="1"/>
</dbReference>
<feature type="region of interest" description="Disordered" evidence="9">
    <location>
        <begin position="936"/>
        <end position="985"/>
    </location>
</feature>
<dbReference type="PANTHER" id="PTHR12549">
    <property type="entry name" value="JMJC DOMAIN-CONTAINING HISTONE DEMETHYLATION PROTEIN"/>
    <property type="match status" value="1"/>
</dbReference>
<keyword evidence="6" id="KW-0539">Nucleus</keyword>
<keyword evidence="5" id="KW-0408">Iron</keyword>
<evidence type="ECO:0000259" key="10">
    <source>
        <dbReference type="PROSITE" id="PS51184"/>
    </source>
</evidence>
<dbReference type="GO" id="GO:0031490">
    <property type="term" value="F:chromatin DNA binding"/>
    <property type="evidence" value="ECO:0007669"/>
    <property type="project" value="TreeGrafter"/>
</dbReference>
<dbReference type="AlphaFoldDB" id="A0A232ER74"/>
<dbReference type="Pfam" id="PF02373">
    <property type="entry name" value="JmjC"/>
    <property type="match status" value="1"/>
</dbReference>
<evidence type="ECO:0000256" key="3">
    <source>
        <dbReference type="ARBA" id="ARBA00022723"/>
    </source>
</evidence>
<comment type="caution">
    <text evidence="11">The sequence shown here is derived from an EMBL/GenBank/DDBJ whole genome shotgun (WGS) entry which is preliminary data.</text>
</comment>
<feature type="region of interest" description="Disordered" evidence="9">
    <location>
        <begin position="373"/>
        <end position="403"/>
    </location>
</feature>
<dbReference type="InterPro" id="IPR045109">
    <property type="entry name" value="LSDs-like"/>
</dbReference>
<dbReference type="SMART" id="SM00558">
    <property type="entry name" value="JmjC"/>
    <property type="match status" value="1"/>
</dbReference>
<feature type="compositionally biased region" description="Polar residues" evidence="9">
    <location>
        <begin position="942"/>
        <end position="970"/>
    </location>
</feature>
<keyword evidence="4" id="KW-0560">Oxidoreductase</keyword>
<accession>A0A232ER74</accession>
<dbReference type="SUPFAM" id="SSF51197">
    <property type="entry name" value="Clavaminate synthase-like"/>
    <property type="match status" value="1"/>
</dbReference>
<feature type="compositionally biased region" description="Polar residues" evidence="9">
    <location>
        <begin position="454"/>
        <end position="477"/>
    </location>
</feature>
<dbReference type="GO" id="GO:0046872">
    <property type="term" value="F:metal ion binding"/>
    <property type="evidence" value="ECO:0007669"/>
    <property type="project" value="UniProtKB-KW"/>
</dbReference>
<feature type="domain" description="JmjC" evidence="10">
    <location>
        <begin position="691"/>
        <end position="896"/>
    </location>
</feature>
<evidence type="ECO:0000256" key="4">
    <source>
        <dbReference type="ARBA" id="ARBA00023002"/>
    </source>
</evidence>
<dbReference type="Gene3D" id="2.60.120.650">
    <property type="entry name" value="Cupin"/>
    <property type="match status" value="1"/>
</dbReference>
<dbReference type="GO" id="GO:0140683">
    <property type="term" value="F:histone H3K9me/H3K9me2 demethylase activity"/>
    <property type="evidence" value="ECO:0007669"/>
    <property type="project" value="UniProtKB-EC"/>
</dbReference>
<dbReference type="STRING" id="543379.A0A232ER74"/>
<dbReference type="EC" id="1.14.11.65" evidence="7"/>
<organism evidence="11 12">
    <name type="scientific">Trichomalopsis sarcophagae</name>
    <dbReference type="NCBI Taxonomy" id="543379"/>
    <lineage>
        <taxon>Eukaryota</taxon>
        <taxon>Metazoa</taxon>
        <taxon>Ecdysozoa</taxon>
        <taxon>Arthropoda</taxon>
        <taxon>Hexapoda</taxon>
        <taxon>Insecta</taxon>
        <taxon>Pterygota</taxon>
        <taxon>Neoptera</taxon>
        <taxon>Endopterygota</taxon>
        <taxon>Hymenoptera</taxon>
        <taxon>Apocrita</taxon>
        <taxon>Proctotrupomorpha</taxon>
        <taxon>Chalcidoidea</taxon>
        <taxon>Pteromalidae</taxon>
        <taxon>Pteromalinae</taxon>
        <taxon>Trichomalopsis</taxon>
    </lineage>
</organism>
<comment type="cofactor">
    <cofactor evidence="1">
        <name>Fe(2+)</name>
        <dbReference type="ChEBI" id="CHEBI:29033"/>
    </cofactor>
</comment>
<keyword evidence="12" id="KW-1185">Reference proteome</keyword>
<evidence type="ECO:0000256" key="7">
    <source>
        <dbReference type="ARBA" id="ARBA00038951"/>
    </source>
</evidence>
<sequence>NKKVPKKRGRKPRTTKDVKAKEEEEEEEEDYQPRQKKKRIDNSKSSGDSDKNKKRRNNRISTIEDKPSEDILLKSGKSFIQDDLCIRFQGRITKCRECRLTQNQREKICSIRSITVFCRFYAFRRMQYNKSGTLVMAGFNDPFIDADDQDIQLWLPGKNSSLIQTRTNTYTEETKKHTKKDWDKGDFDIELAYQIIRQVGDQFCDLVHQEKSVSQEHSERDDIVTVTSDLGEQSVIWKRVVKGIREMCDLCDTTLFNYHWTCGKCGFVVCIDCYEARKKGTPVWTESGKGRDKFAWLLCANRQTHTPEHLLLTQIIPADCLIQIDQRLHECRNEWGIPKYCSCDTACKPVNENLKCLIKGDLVSVMNGNAQLETKTDKKSKKESVSENSSESGRANGEDKNSPLNWLADVALQNQDKNESDSDSDSDEDQDGAHSTLRELLIRTPHKPNGSGSGPNSPDTDSNTASGDATASGAQGNLNNVAKAGKKSKMDTLNEVISSVIEHSVKKGDDSGIEDVKSRELKHFVRRYKCPQRGREPLPIRIMTLTESKLLYPDVPHSWLCDGKLLRLLEPNNPKNYRIFQDQWKRGQPVLVSDVHKHLSKELWHPDSFSDDFGTQKNDLVNCMTGNLVPKQPMYKFWDGFEHSSKRLKDEQGNAMLLKLKDWPSKGDFADILPTRFADLMESLPLSEYTHRYGRLNLASRLPETFTRPDLGPKMYNAYGSALFPDKGTTNLHLDVSDAVNVMVYVGISKDGDREEHIQEALKAVDEASCDMLTRRRVREQGEIPGALWHIYSARDADKIRDMLNSIAIEQGARLEPHHDPIHDQSFYLDKTMRDKLYRDYGVEGYTILQCLGDAVFVPAGAPHQVRNLHNCIKVAEDFVSPENISHCFHLTQEFRALSDTHTNHEDKLQIKNIIYHAVKDSLTILETVKEETLAKLKSDKPSSATTTSAQDGKASSASSGPSQDNNKTGASKPKQKITNKNAET</sequence>
<dbReference type="GO" id="GO:0000118">
    <property type="term" value="C:histone deacetylase complex"/>
    <property type="evidence" value="ECO:0007669"/>
    <property type="project" value="TreeGrafter"/>
</dbReference>